<comment type="function">
    <text evidence="5">Subunit of the V1 complex of vacuolar(H+)-ATPase (V-ATPase), a multisubunit enzyme composed of a peripheral complex (V1) that hydrolyzes ATP and a membrane integral complex (V0) that translocates protons. V-ATPase is responsible for acidifying and maintaining the pH of intracellular compartments and in some cell types, is targeted to the plasma membrane, where it is responsible for acidifying the extracellular environment.</text>
</comment>
<dbReference type="GO" id="GO:0046961">
    <property type="term" value="F:proton-transporting ATPase activity, rotational mechanism"/>
    <property type="evidence" value="ECO:0007669"/>
    <property type="project" value="InterPro"/>
</dbReference>
<dbReference type="EMBL" id="CAKKLH010000346">
    <property type="protein sequence ID" value="CAH0113751.1"/>
    <property type="molecule type" value="Genomic_DNA"/>
</dbReference>
<evidence type="ECO:0000256" key="7">
    <source>
        <dbReference type="SAM" id="MobiDB-lite"/>
    </source>
</evidence>
<dbReference type="Pfam" id="PF03179">
    <property type="entry name" value="V-ATPase_G"/>
    <property type="match status" value="1"/>
</dbReference>
<comment type="similarity">
    <text evidence="1 5">Belongs to the V-ATPase G subunit family.</text>
</comment>
<dbReference type="FunFam" id="1.20.5.2950:FF:000001">
    <property type="entry name" value="V-type proton ATPase subunit G"/>
    <property type="match status" value="1"/>
</dbReference>
<evidence type="ECO:0000256" key="1">
    <source>
        <dbReference type="ARBA" id="ARBA00010066"/>
    </source>
</evidence>
<dbReference type="OrthoDB" id="250802at2759"/>
<gene>
    <name evidence="8" type="ORF">DGAL_LOCUS17662</name>
</gene>
<dbReference type="PANTHER" id="PTHR12713:SF11">
    <property type="entry name" value="V-TYPE PROTON ATPASE SUBUNIT G"/>
    <property type="match status" value="1"/>
</dbReference>
<sequence length="134" mass="15558">MTYFSSDHPTENLNSNKMASQTQGIQQLLAAEKKAADKVAEARKRKARRLKQAKEEAQSEIEAYRLEREKQFKEFESKHLGSRDDVAAKIDKDMKMKLDVINRCMASNKELVIQQIMSYVYEIKPAIHKNIRLD</sequence>
<evidence type="ECO:0000256" key="5">
    <source>
        <dbReference type="RuleBase" id="RU364019"/>
    </source>
</evidence>
<proteinExistence type="inferred from homology"/>
<dbReference type="GO" id="GO:0016887">
    <property type="term" value="F:ATP hydrolysis activity"/>
    <property type="evidence" value="ECO:0007669"/>
    <property type="project" value="TreeGrafter"/>
</dbReference>
<keyword evidence="3 5" id="KW-0375">Hydrogen ion transport</keyword>
<keyword evidence="4 5" id="KW-0406">Ion transport</keyword>
<dbReference type="Gene3D" id="1.20.5.2950">
    <property type="match status" value="1"/>
</dbReference>
<dbReference type="PANTHER" id="PTHR12713">
    <property type="entry name" value="VACUOLAR ATP SYNTHASE SUBUNIT G"/>
    <property type="match status" value="1"/>
</dbReference>
<comment type="subunit">
    <text evidence="5">V-ATPase is a heteromultimeric enzyme made up of two complexes: the ATP-hydrolytic V1 complex and the proton translocation V0 complex.</text>
</comment>
<dbReference type="Proteomes" id="UP000789390">
    <property type="component" value="Unassembled WGS sequence"/>
</dbReference>
<keyword evidence="9" id="KW-1185">Reference proteome</keyword>
<evidence type="ECO:0000256" key="2">
    <source>
        <dbReference type="ARBA" id="ARBA00022448"/>
    </source>
</evidence>
<reference evidence="8" key="1">
    <citation type="submission" date="2021-11" db="EMBL/GenBank/DDBJ databases">
        <authorList>
            <person name="Schell T."/>
        </authorList>
    </citation>
    <scope>NUCLEOTIDE SEQUENCE</scope>
    <source>
        <strain evidence="8">M5</strain>
    </source>
</reference>
<protein>
    <recommendedName>
        <fullName evidence="5">V-type proton ATPase subunit G</fullName>
    </recommendedName>
</protein>
<dbReference type="GO" id="GO:0098793">
    <property type="term" value="C:presynapse"/>
    <property type="evidence" value="ECO:0007669"/>
    <property type="project" value="GOC"/>
</dbReference>
<keyword evidence="6" id="KW-0175">Coiled coil</keyword>
<evidence type="ECO:0000313" key="8">
    <source>
        <dbReference type="EMBL" id="CAH0113751.1"/>
    </source>
</evidence>
<evidence type="ECO:0000256" key="6">
    <source>
        <dbReference type="SAM" id="Coils"/>
    </source>
</evidence>
<dbReference type="GO" id="GO:0000221">
    <property type="term" value="C:vacuolar proton-transporting V-type ATPase, V1 domain"/>
    <property type="evidence" value="ECO:0007669"/>
    <property type="project" value="TreeGrafter"/>
</dbReference>
<dbReference type="InterPro" id="IPR005124">
    <property type="entry name" value="V-ATPase_G"/>
</dbReference>
<organism evidence="8 9">
    <name type="scientific">Daphnia galeata</name>
    <dbReference type="NCBI Taxonomy" id="27404"/>
    <lineage>
        <taxon>Eukaryota</taxon>
        <taxon>Metazoa</taxon>
        <taxon>Ecdysozoa</taxon>
        <taxon>Arthropoda</taxon>
        <taxon>Crustacea</taxon>
        <taxon>Branchiopoda</taxon>
        <taxon>Diplostraca</taxon>
        <taxon>Cladocera</taxon>
        <taxon>Anomopoda</taxon>
        <taxon>Daphniidae</taxon>
        <taxon>Daphnia</taxon>
    </lineage>
</organism>
<evidence type="ECO:0000256" key="3">
    <source>
        <dbReference type="ARBA" id="ARBA00022781"/>
    </source>
</evidence>
<evidence type="ECO:0000313" key="9">
    <source>
        <dbReference type="Proteomes" id="UP000789390"/>
    </source>
</evidence>
<accession>A0A8J2SDT7</accession>
<dbReference type="NCBIfam" id="TIGR01147">
    <property type="entry name" value="V_ATP_synt_G"/>
    <property type="match status" value="1"/>
</dbReference>
<comment type="caution">
    <text evidence="8">The sequence shown here is derived from an EMBL/GenBank/DDBJ whole genome shotgun (WGS) entry which is preliminary data.</text>
</comment>
<keyword evidence="2 5" id="KW-0813">Transport</keyword>
<dbReference type="AlphaFoldDB" id="A0A8J2SDT7"/>
<feature type="region of interest" description="Disordered" evidence="7">
    <location>
        <begin position="1"/>
        <end position="22"/>
    </location>
</feature>
<feature type="coiled-coil region" evidence="6">
    <location>
        <begin position="25"/>
        <end position="74"/>
    </location>
</feature>
<name>A0A8J2SDT7_9CRUS</name>
<evidence type="ECO:0000256" key="4">
    <source>
        <dbReference type="ARBA" id="ARBA00023065"/>
    </source>
</evidence>
<dbReference type="GO" id="GO:0097401">
    <property type="term" value="P:synaptic vesicle lumen acidification"/>
    <property type="evidence" value="ECO:0007669"/>
    <property type="project" value="TreeGrafter"/>
</dbReference>